<dbReference type="InterPro" id="IPR009061">
    <property type="entry name" value="DNA-bd_dom_put_sf"/>
</dbReference>
<comment type="caution">
    <text evidence="3">The sequence shown here is derived from an EMBL/GenBank/DDBJ whole genome shotgun (WGS) entry which is preliminary data.</text>
</comment>
<dbReference type="Gene3D" id="3.40.50.280">
    <property type="entry name" value="Cobalamin-binding domain"/>
    <property type="match status" value="1"/>
</dbReference>
<dbReference type="Gene3D" id="1.10.1660.10">
    <property type="match status" value="1"/>
</dbReference>
<dbReference type="PROSITE" id="PS50937">
    <property type="entry name" value="HTH_MERR_2"/>
    <property type="match status" value="1"/>
</dbReference>
<dbReference type="EMBL" id="JACXYU010000002">
    <property type="protein sequence ID" value="MBD3931132.1"/>
    <property type="molecule type" value="Genomic_DNA"/>
</dbReference>
<dbReference type="Pfam" id="PF02607">
    <property type="entry name" value="B12-binding_2"/>
    <property type="match status" value="1"/>
</dbReference>
<evidence type="ECO:0000313" key="3">
    <source>
        <dbReference type="EMBL" id="MBD3931132.1"/>
    </source>
</evidence>
<accession>A0A927EYL7</accession>
<evidence type="ECO:0000256" key="1">
    <source>
        <dbReference type="ARBA" id="ARBA00023125"/>
    </source>
</evidence>
<protein>
    <submittedName>
        <fullName evidence="3">MerR family transcriptional regulator</fullName>
    </submittedName>
</protein>
<dbReference type="Proteomes" id="UP000632289">
    <property type="component" value="Unassembled WGS sequence"/>
</dbReference>
<keyword evidence="1" id="KW-0238">DNA-binding</keyword>
<gene>
    <name evidence="3" type="ORF">IF129_06100</name>
</gene>
<dbReference type="InterPro" id="IPR047057">
    <property type="entry name" value="MerR_fam"/>
</dbReference>
<feature type="domain" description="HTH merR-type" evidence="2">
    <location>
        <begin position="22"/>
        <end position="91"/>
    </location>
</feature>
<dbReference type="PANTHER" id="PTHR30204:SF97">
    <property type="entry name" value="MERR FAMILY REGULATORY PROTEIN"/>
    <property type="match status" value="1"/>
</dbReference>
<dbReference type="InterPro" id="IPR000551">
    <property type="entry name" value="MerR-type_HTH_dom"/>
</dbReference>
<sequence length="307" mass="31570">MRPDPPPLRPAVPRPAETPPVLLPVGAAAKRLRTNAATLRAWERRYGLGPSGRSSGGHRRYSPDDLQRLRRMLDLLRQGVAAADAARVVRTAPAADPTPPDVAVGDLLTAMRALDAPALTRLAGAALRRHGAAGAWTAVFAPALVAVGDHWDATGCGVETEHLASGILEAALRGHLAVLAAEGRRPPVLLATAPGEHHTLPMTALAAALAERGQSSVLTGYLPGRALADAVATVRPHAVVLWARRAATADVALLARTARAGPAPVHPAGPGWPTPPADAACAPLLANLPDAVRALTVRAPAPRSGPA</sequence>
<evidence type="ECO:0000259" key="2">
    <source>
        <dbReference type="PROSITE" id="PS50937"/>
    </source>
</evidence>
<dbReference type="RefSeq" id="WP_191208442.1">
    <property type="nucleotide sequence ID" value="NZ_BAABKL010000032.1"/>
</dbReference>
<keyword evidence="4" id="KW-1185">Reference proteome</keyword>
<proteinExistence type="predicted"/>
<dbReference type="GO" id="GO:0003700">
    <property type="term" value="F:DNA-binding transcription factor activity"/>
    <property type="evidence" value="ECO:0007669"/>
    <property type="project" value="InterPro"/>
</dbReference>
<dbReference type="AlphaFoldDB" id="A0A927EYL7"/>
<reference evidence="3" key="1">
    <citation type="submission" date="2020-09" db="EMBL/GenBank/DDBJ databases">
        <title>Secondary metabolite and genome analysis of marine Streptomyces chumphonensis KK1-2T.</title>
        <authorList>
            <person name="Phongsopitanun W."/>
            <person name="Kanchanasin P."/>
            <person name="Pittayakhajonwut P."/>
            <person name="Suwanborirux K."/>
            <person name="Tanasupawat S."/>
        </authorList>
    </citation>
    <scope>NUCLEOTIDE SEQUENCE</scope>
    <source>
        <strain evidence="3">KK1-2</strain>
    </source>
</reference>
<name>A0A927EYL7_9ACTN</name>
<dbReference type="SMART" id="SM00422">
    <property type="entry name" value="HTH_MERR"/>
    <property type="match status" value="1"/>
</dbReference>
<dbReference type="SUPFAM" id="SSF46955">
    <property type="entry name" value="Putative DNA-binding domain"/>
    <property type="match status" value="1"/>
</dbReference>
<dbReference type="PANTHER" id="PTHR30204">
    <property type="entry name" value="REDOX-CYCLING DRUG-SENSING TRANSCRIPTIONAL ACTIVATOR SOXR"/>
    <property type="match status" value="1"/>
</dbReference>
<dbReference type="Pfam" id="PF13411">
    <property type="entry name" value="MerR_1"/>
    <property type="match status" value="1"/>
</dbReference>
<evidence type="ECO:0000313" key="4">
    <source>
        <dbReference type="Proteomes" id="UP000632289"/>
    </source>
</evidence>
<dbReference type="Gene3D" id="1.10.1240.10">
    <property type="entry name" value="Methionine synthase domain"/>
    <property type="match status" value="1"/>
</dbReference>
<dbReference type="InterPro" id="IPR003759">
    <property type="entry name" value="Cbl-bd_cap"/>
</dbReference>
<dbReference type="InterPro" id="IPR036594">
    <property type="entry name" value="Meth_synthase_dom"/>
</dbReference>
<organism evidence="3 4">
    <name type="scientific">Streptomyces chumphonensis</name>
    <dbReference type="NCBI Taxonomy" id="1214925"/>
    <lineage>
        <taxon>Bacteria</taxon>
        <taxon>Bacillati</taxon>
        <taxon>Actinomycetota</taxon>
        <taxon>Actinomycetes</taxon>
        <taxon>Kitasatosporales</taxon>
        <taxon>Streptomycetaceae</taxon>
        <taxon>Streptomyces</taxon>
    </lineage>
</organism>
<dbReference type="GO" id="GO:0003677">
    <property type="term" value="F:DNA binding"/>
    <property type="evidence" value="ECO:0007669"/>
    <property type="project" value="UniProtKB-KW"/>
</dbReference>